<evidence type="ECO:0000256" key="1">
    <source>
        <dbReference type="SAM" id="MobiDB-lite"/>
    </source>
</evidence>
<dbReference type="Pfam" id="PF01551">
    <property type="entry name" value="Peptidase_M23"/>
    <property type="match status" value="1"/>
</dbReference>
<dbReference type="AlphaFoldDB" id="A0A553ZXM8"/>
<evidence type="ECO:0000313" key="5">
    <source>
        <dbReference type="Proteomes" id="UP000318521"/>
    </source>
</evidence>
<feature type="transmembrane region" description="Helical" evidence="2">
    <location>
        <begin position="64"/>
        <end position="82"/>
    </location>
</feature>
<evidence type="ECO:0000259" key="3">
    <source>
        <dbReference type="Pfam" id="PF01551"/>
    </source>
</evidence>
<dbReference type="CDD" id="cd12797">
    <property type="entry name" value="M23_peptidase"/>
    <property type="match status" value="1"/>
</dbReference>
<proteinExistence type="predicted"/>
<dbReference type="RefSeq" id="WP_143849101.1">
    <property type="nucleotide sequence ID" value="NZ_VLXZ01000007.1"/>
</dbReference>
<dbReference type="PANTHER" id="PTHR21666:SF274">
    <property type="entry name" value="STAGE IV SPORULATION PROTEIN FA"/>
    <property type="match status" value="1"/>
</dbReference>
<dbReference type="GO" id="GO:0004222">
    <property type="term" value="F:metalloendopeptidase activity"/>
    <property type="evidence" value="ECO:0007669"/>
    <property type="project" value="TreeGrafter"/>
</dbReference>
<feature type="compositionally biased region" description="Polar residues" evidence="1">
    <location>
        <begin position="20"/>
        <end position="35"/>
    </location>
</feature>
<dbReference type="SUPFAM" id="SSF51261">
    <property type="entry name" value="Duplicated hybrid motif"/>
    <property type="match status" value="1"/>
</dbReference>
<reference evidence="4 5" key="1">
    <citation type="submission" date="2019-07" db="EMBL/GenBank/DDBJ databases">
        <authorList>
            <person name="Park Y.J."/>
            <person name="Jeong S.E."/>
            <person name="Jung H.S."/>
        </authorList>
    </citation>
    <scope>NUCLEOTIDE SEQUENCE [LARGE SCALE GENOMIC DNA]</scope>
    <source>
        <strain evidence="5">P16(2019)</strain>
    </source>
</reference>
<keyword evidence="2" id="KW-1133">Transmembrane helix</keyword>
<dbReference type="OrthoDB" id="2986589at2"/>
<feature type="region of interest" description="Disordered" evidence="1">
    <location>
        <begin position="13"/>
        <end position="35"/>
    </location>
</feature>
<evidence type="ECO:0000313" key="4">
    <source>
        <dbReference type="EMBL" id="TSB46207.1"/>
    </source>
</evidence>
<keyword evidence="5" id="KW-1185">Reference proteome</keyword>
<dbReference type="InterPro" id="IPR016047">
    <property type="entry name" value="M23ase_b-sheet_dom"/>
</dbReference>
<dbReference type="PANTHER" id="PTHR21666">
    <property type="entry name" value="PEPTIDASE-RELATED"/>
    <property type="match status" value="1"/>
</dbReference>
<dbReference type="EMBL" id="VLXZ01000007">
    <property type="protein sequence ID" value="TSB46207.1"/>
    <property type="molecule type" value="Genomic_DNA"/>
</dbReference>
<protein>
    <submittedName>
        <fullName evidence="4">M23 family metallopeptidase</fullName>
    </submittedName>
</protein>
<dbReference type="Proteomes" id="UP000318521">
    <property type="component" value="Unassembled WGS sequence"/>
</dbReference>
<keyword evidence="2" id="KW-0472">Membrane</keyword>
<gene>
    <name evidence="4" type="ORF">FN960_12660</name>
</gene>
<evidence type="ECO:0000256" key="2">
    <source>
        <dbReference type="SAM" id="Phobius"/>
    </source>
</evidence>
<dbReference type="InterPro" id="IPR050570">
    <property type="entry name" value="Cell_wall_metabolism_enzyme"/>
</dbReference>
<accession>A0A553ZXM8</accession>
<organism evidence="4 5">
    <name type="scientific">Alkalicoccobacillus porphyridii</name>
    <dbReference type="NCBI Taxonomy" id="2597270"/>
    <lineage>
        <taxon>Bacteria</taxon>
        <taxon>Bacillati</taxon>
        <taxon>Bacillota</taxon>
        <taxon>Bacilli</taxon>
        <taxon>Bacillales</taxon>
        <taxon>Bacillaceae</taxon>
        <taxon>Alkalicoccobacillus</taxon>
    </lineage>
</organism>
<name>A0A553ZXM8_9BACI</name>
<dbReference type="InterPro" id="IPR011055">
    <property type="entry name" value="Dup_hybrid_motif"/>
</dbReference>
<feature type="domain" description="M23ase beta-sheet core" evidence="3">
    <location>
        <begin position="163"/>
        <end position="254"/>
    </location>
</feature>
<dbReference type="Gene3D" id="2.70.70.10">
    <property type="entry name" value="Glucose Permease (Domain IIA)"/>
    <property type="match status" value="1"/>
</dbReference>
<comment type="caution">
    <text evidence="4">The sequence shown here is derived from an EMBL/GenBank/DDBJ whole genome shotgun (WGS) entry which is preliminary data.</text>
</comment>
<keyword evidence="2" id="KW-0812">Transmembrane</keyword>
<sequence>MSKQDLRKVRRRIEARRKTIQASNEKQPFQTTKSVPSNYTKVKESDYDVIPEPNQKSKNRVGSFTLRMLFCTVIFLALLIMFQTDQARLEPVKQTVAQSFEQEIQFAAISHWYETNFGRPLTLLPRQADKENANNQPDPPIELTPYAVPASGTIRENFDQNGKGVLIETGEGIEVHAATGGFVTDVTEKEDIGTTVILQHYDGTESTYGMLDEITVTIYDHIEAGQELGTVSKSEDDKGIYYFALKKGKEYINPNEVITFE</sequence>